<dbReference type="AlphaFoldDB" id="A0A699IND3"/>
<name>A0A699IND3_TANCI</name>
<dbReference type="GO" id="GO:0003676">
    <property type="term" value="F:nucleic acid binding"/>
    <property type="evidence" value="ECO:0007669"/>
    <property type="project" value="InterPro"/>
</dbReference>
<sequence>GHPSGLSFSQLYRREARRRQSRHRYVYWGDNPGSMDSFTDGSSCLEGSGAGLILKGTKFTYALRFEFKASNNEVEYEALVVGLRIAEHMGVQNLKAKVDSRLVANQINGSYVGPVACTPNQDLWLQKKSGPDTTGQQCTRMHEKLLENVTIAKSTDLFGLLGEVISDNGKQFRDNTFKDWYGKLSIKQRFALVKHPQTNGQVERANRSLGKGIKARLGEVNKNWVEEVPHVLWAHRTTIKTNQAANAEALLLNLDVIEGELEKAAIQEEKSKAKMEKYYNAKAAIQEEKSKAKMEKYYNAKVHNTIFKPGDFLYRHNKASHAKDRGKLGPRGEGPYEVVGALGKGAYKFRNGSGDTLSQT</sequence>
<dbReference type="PROSITE" id="PS50994">
    <property type="entry name" value="INTEGRASE"/>
    <property type="match status" value="1"/>
</dbReference>
<reference evidence="3" key="1">
    <citation type="journal article" date="2019" name="Sci. Rep.">
        <title>Draft genome of Tanacetum cinerariifolium, the natural source of mosquito coil.</title>
        <authorList>
            <person name="Yamashiro T."/>
            <person name="Shiraishi A."/>
            <person name="Satake H."/>
            <person name="Nakayama K."/>
        </authorList>
    </citation>
    <scope>NUCLEOTIDE SEQUENCE</scope>
</reference>
<dbReference type="PANTHER" id="PTHR48475:SF2">
    <property type="entry name" value="RIBONUCLEASE H"/>
    <property type="match status" value="1"/>
</dbReference>
<dbReference type="PANTHER" id="PTHR48475">
    <property type="entry name" value="RIBONUCLEASE H"/>
    <property type="match status" value="1"/>
</dbReference>
<proteinExistence type="predicted"/>
<dbReference type="SUPFAM" id="SSF53098">
    <property type="entry name" value="Ribonuclease H-like"/>
    <property type="match status" value="2"/>
</dbReference>
<dbReference type="GO" id="GO:0015074">
    <property type="term" value="P:DNA integration"/>
    <property type="evidence" value="ECO:0007669"/>
    <property type="project" value="InterPro"/>
</dbReference>
<feature type="non-terminal residue" evidence="3">
    <location>
        <position position="1"/>
    </location>
</feature>
<accession>A0A699IND3</accession>
<evidence type="ECO:0000313" key="3">
    <source>
        <dbReference type="EMBL" id="GEZ78322.1"/>
    </source>
</evidence>
<organism evidence="3">
    <name type="scientific">Tanacetum cinerariifolium</name>
    <name type="common">Dalmatian daisy</name>
    <name type="synonym">Chrysanthemum cinerariifolium</name>
    <dbReference type="NCBI Taxonomy" id="118510"/>
    <lineage>
        <taxon>Eukaryota</taxon>
        <taxon>Viridiplantae</taxon>
        <taxon>Streptophyta</taxon>
        <taxon>Embryophyta</taxon>
        <taxon>Tracheophyta</taxon>
        <taxon>Spermatophyta</taxon>
        <taxon>Magnoliopsida</taxon>
        <taxon>eudicotyledons</taxon>
        <taxon>Gunneridae</taxon>
        <taxon>Pentapetalae</taxon>
        <taxon>asterids</taxon>
        <taxon>campanulids</taxon>
        <taxon>Asterales</taxon>
        <taxon>Asteraceae</taxon>
        <taxon>Asteroideae</taxon>
        <taxon>Anthemideae</taxon>
        <taxon>Anthemidinae</taxon>
        <taxon>Tanacetum</taxon>
    </lineage>
</organism>
<gene>
    <name evidence="3" type="ORF">Tci_550295</name>
</gene>
<feature type="domain" description="Integrase catalytic" evidence="2">
    <location>
        <begin position="143"/>
        <end position="282"/>
    </location>
</feature>
<keyword evidence="1" id="KW-0175">Coiled coil</keyword>
<dbReference type="Pfam" id="PF13456">
    <property type="entry name" value="RVT_3"/>
    <property type="match status" value="1"/>
</dbReference>
<dbReference type="GO" id="GO:0004523">
    <property type="term" value="F:RNA-DNA hybrid ribonuclease activity"/>
    <property type="evidence" value="ECO:0007669"/>
    <property type="project" value="InterPro"/>
</dbReference>
<dbReference type="InterPro" id="IPR002156">
    <property type="entry name" value="RNaseH_domain"/>
</dbReference>
<comment type="caution">
    <text evidence="3">The sequence shown here is derived from an EMBL/GenBank/DDBJ whole genome shotgun (WGS) entry which is preliminary data.</text>
</comment>
<protein>
    <recommendedName>
        <fullName evidence="2">Integrase catalytic domain-containing protein</fullName>
    </recommendedName>
</protein>
<dbReference type="InterPro" id="IPR036397">
    <property type="entry name" value="RNaseH_sf"/>
</dbReference>
<evidence type="ECO:0000259" key="2">
    <source>
        <dbReference type="PROSITE" id="PS50994"/>
    </source>
</evidence>
<dbReference type="InterPro" id="IPR012337">
    <property type="entry name" value="RNaseH-like_sf"/>
</dbReference>
<feature type="coiled-coil region" evidence="1">
    <location>
        <begin position="247"/>
        <end position="295"/>
    </location>
</feature>
<dbReference type="EMBL" id="BKCJ010323031">
    <property type="protein sequence ID" value="GEZ78322.1"/>
    <property type="molecule type" value="Genomic_DNA"/>
</dbReference>
<evidence type="ECO:0000256" key="1">
    <source>
        <dbReference type="SAM" id="Coils"/>
    </source>
</evidence>
<dbReference type="InterPro" id="IPR001584">
    <property type="entry name" value="Integrase_cat-core"/>
</dbReference>
<dbReference type="Gene3D" id="3.30.420.10">
    <property type="entry name" value="Ribonuclease H-like superfamily/Ribonuclease H"/>
    <property type="match status" value="2"/>
</dbReference>